<accession>A0A3E0GYI2</accession>
<evidence type="ECO:0000256" key="3">
    <source>
        <dbReference type="ARBA" id="ARBA00022618"/>
    </source>
</evidence>
<dbReference type="GO" id="GO:0030428">
    <property type="term" value="C:cell septum"/>
    <property type="evidence" value="ECO:0007669"/>
    <property type="project" value="UniProtKB-SubCell"/>
</dbReference>
<comment type="similarity">
    <text evidence="2">Belongs to the SsgA family.</text>
</comment>
<dbReference type="InterPro" id="IPR006776">
    <property type="entry name" value="SsgB"/>
</dbReference>
<evidence type="ECO:0000313" key="8">
    <source>
        <dbReference type="Proteomes" id="UP000256269"/>
    </source>
</evidence>
<dbReference type="GO" id="GO:0030435">
    <property type="term" value="P:sporulation resulting in formation of a cellular spore"/>
    <property type="evidence" value="ECO:0007669"/>
    <property type="project" value="UniProtKB-KW"/>
</dbReference>
<keyword evidence="5" id="KW-0717">Septation</keyword>
<dbReference type="EMBL" id="QUNO01000022">
    <property type="protein sequence ID" value="REH31180.1"/>
    <property type="molecule type" value="Genomic_DNA"/>
</dbReference>
<keyword evidence="4" id="KW-0749">Sporulation</keyword>
<gene>
    <name evidence="7" type="ORF">BCF44_122203</name>
</gene>
<evidence type="ECO:0000256" key="5">
    <source>
        <dbReference type="ARBA" id="ARBA00023210"/>
    </source>
</evidence>
<name>A0A3E0GYI2_9PSEU</name>
<protein>
    <submittedName>
        <fullName evidence="7">Sporulation and cell division protein SsgA</fullName>
    </submittedName>
</protein>
<sequence>MTVQTIVSNQAVQLLYGHNQRQLVQTRWSYRTDDQHAITVHFRVPDGWVRWRFARDLLVDGMLAHDLLVNGLLIDDQLAAAGLADVRIRPAQDNTLLLELRSPNGVAVFNLDARAARKFLDATYELVPLDEETEDLSVLEELLEPSRPGPDSRPPAP</sequence>
<evidence type="ECO:0000256" key="2">
    <source>
        <dbReference type="ARBA" id="ARBA00009323"/>
    </source>
</evidence>
<dbReference type="RefSeq" id="WP_170218130.1">
    <property type="nucleotide sequence ID" value="NZ_CP144376.1"/>
</dbReference>
<keyword evidence="3 7" id="KW-0132">Cell division</keyword>
<evidence type="ECO:0000313" key="7">
    <source>
        <dbReference type="EMBL" id="REH31180.1"/>
    </source>
</evidence>
<reference evidence="7 8" key="1">
    <citation type="submission" date="2018-08" db="EMBL/GenBank/DDBJ databases">
        <title>Genomic Encyclopedia of Archaeal and Bacterial Type Strains, Phase II (KMG-II): from individual species to whole genera.</title>
        <authorList>
            <person name="Goeker M."/>
        </authorList>
    </citation>
    <scope>NUCLEOTIDE SEQUENCE [LARGE SCALE GENOMIC DNA]</scope>
    <source>
        <strain evidence="7 8">DSM 45791</strain>
    </source>
</reference>
<keyword evidence="8" id="KW-1185">Reference proteome</keyword>
<comment type="caution">
    <text evidence="7">The sequence shown here is derived from an EMBL/GenBank/DDBJ whole genome shotgun (WGS) entry which is preliminary data.</text>
</comment>
<proteinExistence type="inferred from homology"/>
<dbReference type="AlphaFoldDB" id="A0A3E0GYI2"/>
<evidence type="ECO:0000256" key="6">
    <source>
        <dbReference type="ARBA" id="ARBA00023306"/>
    </source>
</evidence>
<dbReference type="Pfam" id="PF04686">
    <property type="entry name" value="SsgA"/>
    <property type="match status" value="1"/>
</dbReference>
<dbReference type="Gene3D" id="2.30.31.20">
    <property type="entry name" value="Sporulation-specific cell division protein SsgB"/>
    <property type="match status" value="1"/>
</dbReference>
<evidence type="ECO:0000256" key="4">
    <source>
        <dbReference type="ARBA" id="ARBA00022969"/>
    </source>
</evidence>
<comment type="subcellular location">
    <subcellularLocation>
        <location evidence="1">Cell septum</location>
    </subcellularLocation>
</comment>
<dbReference type="Proteomes" id="UP000256269">
    <property type="component" value="Unassembled WGS sequence"/>
</dbReference>
<keyword evidence="6" id="KW-0131">Cell cycle</keyword>
<evidence type="ECO:0000256" key="1">
    <source>
        <dbReference type="ARBA" id="ARBA00004431"/>
    </source>
</evidence>
<dbReference type="GO" id="GO:0000917">
    <property type="term" value="P:division septum assembly"/>
    <property type="evidence" value="ECO:0007669"/>
    <property type="project" value="UniProtKB-KW"/>
</dbReference>
<organism evidence="7 8">
    <name type="scientific">Kutzneria buriramensis</name>
    <dbReference type="NCBI Taxonomy" id="1045776"/>
    <lineage>
        <taxon>Bacteria</taxon>
        <taxon>Bacillati</taxon>
        <taxon>Actinomycetota</taxon>
        <taxon>Actinomycetes</taxon>
        <taxon>Pseudonocardiales</taxon>
        <taxon>Pseudonocardiaceae</taxon>
        <taxon>Kutzneria</taxon>
    </lineage>
</organism>
<dbReference type="InterPro" id="IPR038658">
    <property type="entry name" value="SsgB_sf"/>
</dbReference>